<accession>A0A9Q1JAJ2</accession>
<evidence type="ECO:0000313" key="2">
    <source>
        <dbReference type="Proteomes" id="UP001152622"/>
    </source>
</evidence>
<dbReference type="EMBL" id="JAINUF010000002">
    <property type="protein sequence ID" value="KAJ8375302.1"/>
    <property type="molecule type" value="Genomic_DNA"/>
</dbReference>
<proteinExistence type="predicted"/>
<sequence length="60" mass="6744">MRTATASREKQIKRGSSGVVRIKGLKWHCCLPAGQFTCCSVPAPAPHYPPSRDDHLQRRR</sequence>
<evidence type="ECO:0000313" key="1">
    <source>
        <dbReference type="EMBL" id="KAJ8375302.1"/>
    </source>
</evidence>
<keyword evidence="2" id="KW-1185">Reference proteome</keyword>
<name>A0A9Q1JAJ2_SYNKA</name>
<gene>
    <name evidence="1" type="ORF">SKAU_G00058820</name>
</gene>
<organism evidence="1 2">
    <name type="scientific">Synaphobranchus kaupii</name>
    <name type="common">Kaup's arrowtooth eel</name>
    <dbReference type="NCBI Taxonomy" id="118154"/>
    <lineage>
        <taxon>Eukaryota</taxon>
        <taxon>Metazoa</taxon>
        <taxon>Chordata</taxon>
        <taxon>Craniata</taxon>
        <taxon>Vertebrata</taxon>
        <taxon>Euteleostomi</taxon>
        <taxon>Actinopterygii</taxon>
        <taxon>Neopterygii</taxon>
        <taxon>Teleostei</taxon>
        <taxon>Anguilliformes</taxon>
        <taxon>Synaphobranchidae</taxon>
        <taxon>Synaphobranchus</taxon>
    </lineage>
</organism>
<protein>
    <submittedName>
        <fullName evidence="1">Uncharacterized protein</fullName>
    </submittedName>
</protein>
<comment type="caution">
    <text evidence="1">The sequence shown here is derived from an EMBL/GenBank/DDBJ whole genome shotgun (WGS) entry which is preliminary data.</text>
</comment>
<dbReference type="AlphaFoldDB" id="A0A9Q1JAJ2"/>
<reference evidence="1" key="1">
    <citation type="journal article" date="2023" name="Science">
        <title>Genome structures resolve the early diversification of teleost fishes.</title>
        <authorList>
            <person name="Parey E."/>
            <person name="Louis A."/>
            <person name="Montfort J."/>
            <person name="Bouchez O."/>
            <person name="Roques C."/>
            <person name="Iampietro C."/>
            <person name="Lluch J."/>
            <person name="Castinel A."/>
            <person name="Donnadieu C."/>
            <person name="Desvignes T."/>
            <person name="Floi Bucao C."/>
            <person name="Jouanno E."/>
            <person name="Wen M."/>
            <person name="Mejri S."/>
            <person name="Dirks R."/>
            <person name="Jansen H."/>
            <person name="Henkel C."/>
            <person name="Chen W.J."/>
            <person name="Zahm M."/>
            <person name="Cabau C."/>
            <person name="Klopp C."/>
            <person name="Thompson A.W."/>
            <person name="Robinson-Rechavi M."/>
            <person name="Braasch I."/>
            <person name="Lecointre G."/>
            <person name="Bobe J."/>
            <person name="Postlethwait J.H."/>
            <person name="Berthelot C."/>
            <person name="Roest Crollius H."/>
            <person name="Guiguen Y."/>
        </authorList>
    </citation>
    <scope>NUCLEOTIDE SEQUENCE</scope>
    <source>
        <strain evidence="1">WJC10195</strain>
    </source>
</reference>
<dbReference type="Proteomes" id="UP001152622">
    <property type="component" value="Chromosome 2"/>
</dbReference>